<evidence type="ECO:0000259" key="9">
    <source>
        <dbReference type="PROSITE" id="PS51733"/>
    </source>
</evidence>
<dbReference type="Pfam" id="PF21948">
    <property type="entry name" value="LplA-B_cat"/>
    <property type="match status" value="1"/>
</dbReference>
<dbReference type="EC" id="2.3.1.181" evidence="5"/>
<evidence type="ECO:0000256" key="4">
    <source>
        <dbReference type="ARBA" id="ARBA00024732"/>
    </source>
</evidence>
<keyword evidence="3 5" id="KW-0012">Acyltransferase</keyword>
<evidence type="ECO:0000256" key="1">
    <source>
        <dbReference type="ARBA" id="ARBA00004821"/>
    </source>
</evidence>
<feature type="active site" description="Acyl-thioester intermediate" evidence="6">
    <location>
        <position position="208"/>
    </location>
</feature>
<evidence type="ECO:0000313" key="10">
    <source>
        <dbReference type="EMBL" id="OGZ12352.1"/>
    </source>
</evidence>
<dbReference type="SUPFAM" id="SSF55681">
    <property type="entry name" value="Class II aaRS and biotin synthetases"/>
    <property type="match status" value="1"/>
</dbReference>
<evidence type="ECO:0000256" key="7">
    <source>
        <dbReference type="PIRSR" id="PIRSR016262-2"/>
    </source>
</evidence>
<dbReference type="Gene3D" id="3.30.930.10">
    <property type="entry name" value="Bira Bifunctional Protein, Domain 2"/>
    <property type="match status" value="1"/>
</dbReference>
<protein>
    <recommendedName>
        <fullName evidence="5">Octanoyltransferase</fullName>
        <ecNumber evidence="5">2.3.1.181</ecNumber>
    </recommendedName>
</protein>
<dbReference type="PROSITE" id="PS51733">
    <property type="entry name" value="BPL_LPL_CATALYTIC"/>
    <property type="match status" value="1"/>
</dbReference>
<feature type="binding site" evidence="7">
    <location>
        <begin position="190"/>
        <end position="192"/>
    </location>
    <ligand>
        <name>substrate</name>
    </ligand>
</feature>
<evidence type="ECO:0000256" key="6">
    <source>
        <dbReference type="PIRSR" id="PIRSR016262-1"/>
    </source>
</evidence>
<comment type="caution">
    <text evidence="10">The sequence shown here is derived from an EMBL/GenBank/DDBJ whole genome shotgun (WGS) entry which is preliminary data.</text>
</comment>
<gene>
    <name evidence="10" type="ORF">A3C93_03510</name>
</gene>
<comment type="catalytic activity">
    <reaction evidence="5">
        <text>octanoyl-[ACP] + L-lysyl-[protein] = N(6)-octanoyl-L-lysyl-[protein] + holo-[ACP] + H(+)</text>
        <dbReference type="Rhea" id="RHEA:17665"/>
        <dbReference type="Rhea" id="RHEA-COMP:9636"/>
        <dbReference type="Rhea" id="RHEA-COMP:9685"/>
        <dbReference type="Rhea" id="RHEA-COMP:9752"/>
        <dbReference type="Rhea" id="RHEA-COMP:9928"/>
        <dbReference type="ChEBI" id="CHEBI:15378"/>
        <dbReference type="ChEBI" id="CHEBI:29969"/>
        <dbReference type="ChEBI" id="CHEBI:64479"/>
        <dbReference type="ChEBI" id="CHEBI:78463"/>
        <dbReference type="ChEBI" id="CHEBI:78809"/>
        <dbReference type="EC" id="2.3.1.181"/>
    </reaction>
</comment>
<proteinExistence type="inferred from homology"/>
<dbReference type="PIRSF" id="PIRSF016262">
    <property type="entry name" value="LPLase"/>
    <property type="match status" value="1"/>
</dbReference>
<dbReference type="InterPro" id="IPR004143">
    <property type="entry name" value="BPL_LPL_catalytic"/>
</dbReference>
<dbReference type="InterPro" id="IPR045864">
    <property type="entry name" value="aa-tRNA-synth_II/BPL/LPL"/>
</dbReference>
<reference evidence="10 11" key="1">
    <citation type="journal article" date="2016" name="Nat. Commun.">
        <title>Thousands of microbial genomes shed light on interconnected biogeochemical processes in an aquifer system.</title>
        <authorList>
            <person name="Anantharaman K."/>
            <person name="Brown C.T."/>
            <person name="Hug L.A."/>
            <person name="Sharon I."/>
            <person name="Castelle C.J."/>
            <person name="Probst A.J."/>
            <person name="Thomas B.C."/>
            <person name="Singh A."/>
            <person name="Wilkins M.J."/>
            <person name="Karaoz U."/>
            <person name="Brodie E.L."/>
            <person name="Williams K.H."/>
            <person name="Hubbard S.S."/>
            <person name="Banfield J.F."/>
        </authorList>
    </citation>
    <scope>NUCLEOTIDE SEQUENCE [LARGE SCALE GENOMIC DNA]</scope>
</reference>
<accession>A0A1G2DFY7</accession>
<dbReference type="Proteomes" id="UP000178636">
    <property type="component" value="Unassembled WGS sequence"/>
</dbReference>
<feature type="binding site" evidence="7">
    <location>
        <begin position="100"/>
        <end position="107"/>
    </location>
    <ligand>
        <name>substrate</name>
    </ligand>
</feature>
<dbReference type="InterPro" id="IPR000544">
    <property type="entry name" value="Octanoyltransferase"/>
</dbReference>
<sequence length="261" mass="29400">MKDFQLLDWRSASGLPYDIFLKNQEELAGRRLRGEIPDTVVLANHPPTITLGVGRLREQLAAIRPLPRIYLSLSDETVLWDMSREYLQKHFGIALIRTKRGGKVWYHDTGVLHWYVIAETSPHFPAQTVHRLEETFYRALVALGLPVRRIPERHERGAHSYLGVWSGEKKLAAIGVRVTAQGGRWVSQFGVALNVSPDQKGLRLIDPCGITGKDATSIAEIARPDRMPTEESIVYALTDAFSEVFEATWAKDQEKKVAGYA</sequence>
<dbReference type="STRING" id="1798664.A3C93_03510"/>
<feature type="binding site" evidence="7">
    <location>
        <begin position="173"/>
        <end position="175"/>
    </location>
    <ligand>
        <name>substrate</name>
    </ligand>
</feature>
<dbReference type="GO" id="GO:0009249">
    <property type="term" value="P:protein lipoylation"/>
    <property type="evidence" value="ECO:0007669"/>
    <property type="project" value="InterPro"/>
</dbReference>
<dbReference type="PANTHER" id="PTHR10993:SF7">
    <property type="entry name" value="LIPOYLTRANSFERASE 2, MITOCHONDRIAL-RELATED"/>
    <property type="match status" value="1"/>
</dbReference>
<feature type="domain" description="BPL/LPL catalytic" evidence="9">
    <location>
        <begin position="34"/>
        <end position="249"/>
    </location>
</feature>
<dbReference type="AlphaFoldDB" id="A0A1G2DFY7"/>
<organism evidence="10 11">
    <name type="scientific">Candidatus Lloydbacteria bacterium RIFCSPHIGHO2_02_FULL_54_17</name>
    <dbReference type="NCBI Taxonomy" id="1798664"/>
    <lineage>
        <taxon>Bacteria</taxon>
        <taxon>Candidatus Lloydiibacteriota</taxon>
    </lineage>
</organism>
<evidence type="ECO:0000313" key="11">
    <source>
        <dbReference type="Proteomes" id="UP000178636"/>
    </source>
</evidence>
<evidence type="ECO:0000256" key="3">
    <source>
        <dbReference type="ARBA" id="ARBA00023315"/>
    </source>
</evidence>
<feature type="site" description="Lowers pKa of active site Cys" evidence="8">
    <location>
        <position position="170"/>
    </location>
</feature>
<dbReference type="EMBL" id="MHLO01000020">
    <property type="protein sequence ID" value="OGZ12352.1"/>
    <property type="molecule type" value="Genomic_DNA"/>
</dbReference>
<evidence type="ECO:0000256" key="2">
    <source>
        <dbReference type="ARBA" id="ARBA00022679"/>
    </source>
</evidence>
<comment type="similarity">
    <text evidence="5">Belongs to the LipB family.</text>
</comment>
<comment type="function">
    <text evidence="4 5">Catalyzes the transfer of endogenously produced octanoic acid from octanoyl-acyl-carrier-protein onto the lipoyl domains of lipoate-dependent enzymes. Lipoyl-ACP can also act as a substrate although octanoyl-ACP is likely to be the physiological substrate.</text>
</comment>
<keyword evidence="2 5" id="KW-0808">Transferase</keyword>
<dbReference type="GO" id="GO:0033819">
    <property type="term" value="F:lipoyl(octanoyl) transferase activity"/>
    <property type="evidence" value="ECO:0007669"/>
    <property type="project" value="UniProtKB-EC"/>
</dbReference>
<name>A0A1G2DFY7_9BACT</name>
<dbReference type="PANTHER" id="PTHR10993">
    <property type="entry name" value="OCTANOYLTRANSFERASE"/>
    <property type="match status" value="1"/>
</dbReference>
<comment type="pathway">
    <text evidence="1 5">Protein modification; protein lipoylation via endogenous pathway; protein N(6)-(lipoyl)lysine from octanoyl-[acyl-carrier-protein]: step 1/2.</text>
</comment>
<evidence type="ECO:0000256" key="8">
    <source>
        <dbReference type="PIRSR" id="PIRSR016262-3"/>
    </source>
</evidence>
<dbReference type="UniPathway" id="UPA00538">
    <property type="reaction ID" value="UER00592"/>
</dbReference>
<evidence type="ECO:0000256" key="5">
    <source>
        <dbReference type="PIRNR" id="PIRNR016262"/>
    </source>
</evidence>